<dbReference type="InterPro" id="IPR012899">
    <property type="entry name" value="LTXXQ"/>
</dbReference>
<evidence type="ECO:0000313" key="2">
    <source>
        <dbReference type="Proteomes" id="UP000052023"/>
    </source>
</evidence>
<organism evidence="1 2">
    <name type="scientific">Bradyrhizobium retamae</name>
    <dbReference type="NCBI Taxonomy" id="1300035"/>
    <lineage>
        <taxon>Bacteria</taxon>
        <taxon>Pseudomonadati</taxon>
        <taxon>Pseudomonadota</taxon>
        <taxon>Alphaproteobacteria</taxon>
        <taxon>Hyphomicrobiales</taxon>
        <taxon>Nitrobacteraceae</taxon>
        <taxon>Bradyrhizobium</taxon>
    </lineage>
</organism>
<reference evidence="1 2" key="1">
    <citation type="submission" date="2014-03" db="EMBL/GenBank/DDBJ databases">
        <title>Bradyrhizobium valentinum sp. nov., isolated from effective nodules of Lupinus mariae-josephae, a lupine endemic of basic-lime soils in Eastern Spain.</title>
        <authorList>
            <person name="Duran D."/>
            <person name="Rey L."/>
            <person name="Navarro A."/>
            <person name="Busquets A."/>
            <person name="Imperial J."/>
            <person name="Ruiz-Argueso T."/>
        </authorList>
    </citation>
    <scope>NUCLEOTIDE SEQUENCE [LARGE SCALE GENOMIC DNA]</scope>
    <source>
        <strain evidence="1 2">Ro19</strain>
    </source>
</reference>
<name>A0A0R3MG97_9BRAD</name>
<keyword evidence="2" id="KW-1185">Reference proteome</keyword>
<dbReference type="GO" id="GO:0042597">
    <property type="term" value="C:periplasmic space"/>
    <property type="evidence" value="ECO:0007669"/>
    <property type="project" value="InterPro"/>
</dbReference>
<dbReference type="Proteomes" id="UP000052023">
    <property type="component" value="Unassembled WGS sequence"/>
</dbReference>
<evidence type="ECO:0000313" key="1">
    <source>
        <dbReference type="EMBL" id="KRR19255.1"/>
    </source>
</evidence>
<comment type="caution">
    <text evidence="1">The sequence shown here is derived from an EMBL/GenBank/DDBJ whole genome shotgun (WGS) entry which is preliminary data.</text>
</comment>
<dbReference type="EMBL" id="LLYA01000188">
    <property type="protein sequence ID" value="KRR19255.1"/>
    <property type="molecule type" value="Genomic_DNA"/>
</dbReference>
<dbReference type="Pfam" id="PF07813">
    <property type="entry name" value="LTXXQ"/>
    <property type="match status" value="2"/>
</dbReference>
<dbReference type="AlphaFoldDB" id="A0A0R3MG97"/>
<gene>
    <name evidence="1" type="ORF">CQ13_34055</name>
</gene>
<sequence>MAWVGPVFWPYVYFDIFHYTFWPHAYFNGYWAYAYDDIFEGIFWPYGGPYSKYAYAAPYPERMRAALPRAASRGRPTARAVAQFCEPAEGVTAWPFERIESAVRPDEAQERLLDDLKAAAAKATEAFKAACPTDVPMTPTGRLQAMVERLEATLEAIRIVRPPLEAFYDSLSDEQKARFNLLGPDVGRARTGDQARAEGEGSACGEPKPGLVDLPIGRIEEVVRPRESQQKALDELRETTAGAVDILQSECPDVIPQTPVGRLEQMERRVEAMVSAAEHIQPALEIFYASLSSEQKARFNTLGSGSRNQQR</sequence>
<protein>
    <recommendedName>
        <fullName evidence="3">Exonuclease VII large subunit</fullName>
    </recommendedName>
</protein>
<accession>A0A0R3MG97</accession>
<evidence type="ECO:0008006" key="3">
    <source>
        <dbReference type="Google" id="ProtNLM"/>
    </source>
</evidence>
<proteinExistence type="predicted"/>